<evidence type="ECO:0000256" key="2">
    <source>
        <dbReference type="ARBA" id="ARBA00023157"/>
    </source>
</evidence>
<dbReference type="OrthoDB" id="6151406at2759"/>
<keyword evidence="6" id="KW-1185">Reference proteome</keyword>
<evidence type="ECO:0000256" key="3">
    <source>
        <dbReference type="SAM" id="Phobius"/>
    </source>
</evidence>
<dbReference type="GO" id="GO:0009897">
    <property type="term" value="C:external side of plasma membrane"/>
    <property type="evidence" value="ECO:0007669"/>
    <property type="project" value="TreeGrafter"/>
</dbReference>
<evidence type="ECO:0000259" key="4">
    <source>
        <dbReference type="PROSITE" id="PS50835"/>
    </source>
</evidence>
<keyword evidence="3" id="KW-0472">Membrane</keyword>
<evidence type="ECO:0000256" key="1">
    <source>
        <dbReference type="ARBA" id="ARBA00022729"/>
    </source>
</evidence>
<feature type="domain" description="Ig-like" evidence="4">
    <location>
        <begin position="177"/>
        <end position="258"/>
    </location>
</feature>
<dbReference type="Gene3D" id="2.60.40.10">
    <property type="entry name" value="Immunoglobulins"/>
    <property type="match status" value="3"/>
</dbReference>
<dbReference type="PROSITE" id="PS50835">
    <property type="entry name" value="IG_LIKE"/>
    <property type="match status" value="3"/>
</dbReference>
<proteinExistence type="predicted"/>
<dbReference type="Pfam" id="PF13895">
    <property type="entry name" value="Ig_2"/>
    <property type="match status" value="1"/>
</dbReference>
<reference evidence="5 6" key="1">
    <citation type="submission" date="2019-04" db="EMBL/GenBank/DDBJ databases">
        <authorList>
            <consortium name="Wellcome Sanger Institute Data Sharing"/>
        </authorList>
    </citation>
    <scope>NUCLEOTIDE SEQUENCE [LARGE SCALE GENOMIC DNA]</scope>
</reference>
<dbReference type="Ensembl" id="ENSSFOT00015069107.1">
    <property type="protein sequence ID" value="ENSSFOP00015075406.1"/>
    <property type="gene ID" value="ENSSFOG00015032402.1"/>
</dbReference>
<feature type="domain" description="Ig-like" evidence="4">
    <location>
        <begin position="79"/>
        <end position="170"/>
    </location>
</feature>
<protein>
    <recommendedName>
        <fullName evidence="4">Ig-like domain-containing protein</fullName>
    </recommendedName>
</protein>
<feature type="domain" description="Ig-like" evidence="4">
    <location>
        <begin position="1"/>
        <end position="71"/>
    </location>
</feature>
<feature type="transmembrane region" description="Helical" evidence="3">
    <location>
        <begin position="268"/>
        <end position="290"/>
    </location>
</feature>
<sequence length="388" mass="43683">FPSEKVTLRCDLQGSSGQWDYRWSKDGQELPNRNGDTLTIHSAIQSDTGQYSCKGWYEIRTIFSDKSNDVSFNVSGSIPKPLLKQDTPSEEIYTGDKLTFNCTVEGFSTDWQYRWYKDTQHAVLSNIGSSSADGSSYTISSAALSHNGQYWCRAGRRTETFYTNYSDSLTLNVSVRPQATLTLETEWIEIFTTDHLTLRCDVPESSVEWNYTWYRDGNQLQENHTGWRYTVTSGTGLYTCRGNTTKRPFHTSASEPLTLDNILLKRKILVSISGCLIFGPFAVILACILLRMSRKSDENLKPASEELFTIGTLNSGKIIPINEEFHDLIHPWENGGKDAEKGDEALSVTSHLNLNYSNKEIDGQSPEKDEEVYSSPIKLCSFTGPSNN</sequence>
<dbReference type="PANTHER" id="PTHR11481">
    <property type="entry name" value="IMMUNOGLOBULIN FC RECEPTOR"/>
    <property type="match status" value="1"/>
</dbReference>
<dbReference type="SMART" id="SM00409">
    <property type="entry name" value="IG"/>
    <property type="match status" value="2"/>
</dbReference>
<dbReference type="InterPro" id="IPR003598">
    <property type="entry name" value="Ig_sub2"/>
</dbReference>
<evidence type="ECO:0000313" key="6">
    <source>
        <dbReference type="Proteomes" id="UP000694397"/>
    </source>
</evidence>
<dbReference type="InterPro" id="IPR013783">
    <property type="entry name" value="Ig-like_fold"/>
</dbReference>
<dbReference type="InterPro" id="IPR003599">
    <property type="entry name" value="Ig_sub"/>
</dbReference>
<dbReference type="GO" id="GO:0004888">
    <property type="term" value="F:transmembrane signaling receptor activity"/>
    <property type="evidence" value="ECO:0007669"/>
    <property type="project" value="TreeGrafter"/>
</dbReference>
<dbReference type="Proteomes" id="UP000694397">
    <property type="component" value="Chromosome 2"/>
</dbReference>
<keyword evidence="1" id="KW-0732">Signal</keyword>
<dbReference type="InterPro" id="IPR007110">
    <property type="entry name" value="Ig-like_dom"/>
</dbReference>
<dbReference type="SUPFAM" id="SSF48726">
    <property type="entry name" value="Immunoglobulin"/>
    <property type="match status" value="3"/>
</dbReference>
<reference evidence="5" key="3">
    <citation type="submission" date="2025-09" db="UniProtKB">
        <authorList>
            <consortium name="Ensembl"/>
        </authorList>
    </citation>
    <scope>IDENTIFICATION</scope>
</reference>
<dbReference type="InterPro" id="IPR050488">
    <property type="entry name" value="Ig_Fc_receptor"/>
</dbReference>
<keyword evidence="2" id="KW-1015">Disulfide bond</keyword>
<dbReference type="CDD" id="cd00096">
    <property type="entry name" value="Ig"/>
    <property type="match status" value="2"/>
</dbReference>
<reference evidence="5" key="2">
    <citation type="submission" date="2025-08" db="UniProtKB">
        <authorList>
            <consortium name="Ensembl"/>
        </authorList>
    </citation>
    <scope>IDENTIFICATION</scope>
</reference>
<dbReference type="PANTHER" id="PTHR11481:SF112">
    <property type="entry name" value="FC RECEPTOR-LIKE PROTEIN 4-RELATED"/>
    <property type="match status" value="1"/>
</dbReference>
<evidence type="ECO:0000313" key="5">
    <source>
        <dbReference type="Ensembl" id="ENSSFOP00015075406.1"/>
    </source>
</evidence>
<dbReference type="SMART" id="SM00408">
    <property type="entry name" value="IGc2"/>
    <property type="match status" value="3"/>
</dbReference>
<keyword evidence="3" id="KW-0812">Transmembrane</keyword>
<dbReference type="Pfam" id="PF13927">
    <property type="entry name" value="Ig_3"/>
    <property type="match status" value="2"/>
</dbReference>
<keyword evidence="3" id="KW-1133">Transmembrane helix</keyword>
<dbReference type="GeneTree" id="ENSGT00940000165428"/>
<accession>A0A8D0CLJ2</accession>
<dbReference type="InterPro" id="IPR036179">
    <property type="entry name" value="Ig-like_dom_sf"/>
</dbReference>
<name>A0A8D0CLJ2_SCLFO</name>
<dbReference type="GO" id="GO:0006955">
    <property type="term" value="P:immune response"/>
    <property type="evidence" value="ECO:0007669"/>
    <property type="project" value="TreeGrafter"/>
</dbReference>
<dbReference type="AlphaFoldDB" id="A0A8D0CLJ2"/>
<organism evidence="5 6">
    <name type="scientific">Scleropages formosus</name>
    <name type="common">Asian bonytongue</name>
    <name type="synonym">Osteoglossum formosum</name>
    <dbReference type="NCBI Taxonomy" id="113540"/>
    <lineage>
        <taxon>Eukaryota</taxon>
        <taxon>Metazoa</taxon>
        <taxon>Chordata</taxon>
        <taxon>Craniata</taxon>
        <taxon>Vertebrata</taxon>
        <taxon>Euteleostomi</taxon>
        <taxon>Actinopterygii</taxon>
        <taxon>Neopterygii</taxon>
        <taxon>Teleostei</taxon>
        <taxon>Osteoglossocephala</taxon>
        <taxon>Osteoglossomorpha</taxon>
        <taxon>Osteoglossiformes</taxon>
        <taxon>Osteoglossidae</taxon>
        <taxon>Scleropages</taxon>
    </lineage>
</organism>
<dbReference type="GO" id="GO:0007166">
    <property type="term" value="P:cell surface receptor signaling pathway"/>
    <property type="evidence" value="ECO:0007669"/>
    <property type="project" value="TreeGrafter"/>
</dbReference>